<sequence length="396" mass="43269">MENENVYLVDFKRTAFSRSRPNDPERDVFNSLRMDEAMAKLINIVIDETGIRPEEINDVITGCALQQDENWTYGGRHPILLANLPDNVPGMALDRACSSSLNAITIGAMEIMTGNADIVMAGGYEHMTHVPMSNSPFLKPNVKLLVRPEYMHYDMNTGYSMGLTAEKLASLHHIGREEMDQYALRSHQLASKALDDGYFKGEIVPMEVEIGGETKIIDSDQSIRKNTSLEEMQKLRPAFKDDGVITAGNSSPLNAGASLTLLMSEKKVKEYGLKPLSRIVSFGWAGVDPSIMGEGPVPATQKALAKAGMKVEDIDYWEINEAFAVVVLNAMKELGIEENKVNIHGGGISIGHPLGATGARIAGTLSRILNEKQAEYGVATLCVGGGQGYSVIFERY</sequence>
<proteinExistence type="inferred from homology"/>
<dbReference type="PANTHER" id="PTHR18919:SF140">
    <property type="entry name" value="ACETYL-COA C-ACETYLTRANSFERASE (ACETOACETYL-COA THIOLASE) (ACAB-5)"/>
    <property type="match status" value="1"/>
</dbReference>
<evidence type="ECO:0000256" key="3">
    <source>
        <dbReference type="ARBA" id="ARBA00023229"/>
    </source>
</evidence>
<accession>Q978T8</accession>
<evidence type="ECO:0000256" key="1">
    <source>
        <dbReference type="ARBA" id="ARBA00010982"/>
    </source>
</evidence>
<name>Q978T8_THEVO</name>
<reference evidence="7 8" key="2">
    <citation type="journal article" date="2000" name="Proc. Natl. Acad. Sci. U.S.A.">
        <title>Archaeal adaptation to higher temperatures revealed by genomic sequence of Thermoplasma volcanium.</title>
        <authorList>
            <person name="Kawashima T."/>
            <person name="Amano N."/>
            <person name="Koike H."/>
            <person name="Makino S."/>
            <person name="Higuchi S."/>
            <person name="Kawashima-Ohya Y."/>
            <person name="Watanabe K."/>
            <person name="Yamazaki M."/>
            <person name="Kanehori K."/>
            <person name="Kawamoto T."/>
            <person name="Nunoshiba T."/>
            <person name="Yamamoto Y."/>
            <person name="Aramaki H."/>
            <person name="Makino K."/>
            <person name="Suzuki M."/>
        </authorList>
    </citation>
    <scope>NUCLEOTIDE SEQUENCE [LARGE SCALE GENOMIC DNA]</scope>
    <source>
        <strain evidence="8">ATCC 51530 / DSM 4299 / JCM 9571 / NBRC 15438 / GSS1</strain>
    </source>
</reference>
<dbReference type="STRING" id="273116.gene:9382135"/>
<dbReference type="OrthoDB" id="25212at2157"/>
<feature type="domain" description="Thiolase C-terminal" evidence="6">
    <location>
        <begin position="273"/>
        <end position="395"/>
    </location>
</feature>
<keyword evidence="3" id="KW-0414">Isoprene biosynthesis</keyword>
<reference evidence="7 8" key="1">
    <citation type="journal article" date="1999" name="Proc. Jpn. Acad.">
        <title>Determination of the complete genomic DNA sequence of Thermoplasma volvanium GSS1.</title>
        <authorList>
            <person name="Kawashima T."/>
            <person name="Yamamoto Y."/>
            <person name="Aramaki H."/>
            <person name="Nunoshiba T."/>
            <person name="Kawamoto T."/>
            <person name="Watanabe K."/>
            <person name="Yamazaki M."/>
            <person name="Kanehori K."/>
            <person name="Amano N."/>
            <person name="Ohya Y."/>
            <person name="Makino K."/>
            <person name="Suzuki M."/>
        </authorList>
    </citation>
    <scope>NUCLEOTIDE SEQUENCE [LARGE SCALE GENOMIC DNA]</scope>
    <source>
        <strain evidence="8">ATCC 51530 / DSM 4299 / JCM 9571 / NBRC 15438 / GSS1</strain>
    </source>
</reference>
<keyword evidence="4" id="KW-0012">Acyltransferase</keyword>
<dbReference type="eggNOG" id="arCOG01282">
    <property type="taxonomic scope" value="Archaea"/>
</dbReference>
<organism evidence="7 8">
    <name type="scientific">Thermoplasma volcanium (strain ATCC 51530 / DSM 4299 / JCM 9571 / NBRC 15438 / GSS1)</name>
    <dbReference type="NCBI Taxonomy" id="273116"/>
    <lineage>
        <taxon>Archaea</taxon>
        <taxon>Methanobacteriati</taxon>
        <taxon>Thermoplasmatota</taxon>
        <taxon>Thermoplasmata</taxon>
        <taxon>Thermoplasmatales</taxon>
        <taxon>Thermoplasmataceae</taxon>
        <taxon>Thermoplasma</taxon>
    </lineage>
</organism>
<dbReference type="GO" id="GO:0016747">
    <property type="term" value="F:acyltransferase activity, transferring groups other than amino-acyl groups"/>
    <property type="evidence" value="ECO:0007669"/>
    <property type="project" value="InterPro"/>
</dbReference>
<dbReference type="InterPro" id="IPR020613">
    <property type="entry name" value="Thiolase_CS"/>
</dbReference>
<dbReference type="InterPro" id="IPR002155">
    <property type="entry name" value="Thiolase"/>
</dbReference>
<evidence type="ECO:0000256" key="2">
    <source>
        <dbReference type="ARBA" id="ARBA00022679"/>
    </source>
</evidence>
<keyword evidence="2" id="KW-0808">Transferase</keyword>
<keyword evidence="8" id="KW-1185">Reference proteome</keyword>
<dbReference type="InterPro" id="IPR020617">
    <property type="entry name" value="Thiolase_C"/>
</dbReference>
<dbReference type="RefSeq" id="WP_010917562.1">
    <property type="nucleotide sequence ID" value="NC_002689.2"/>
</dbReference>
<dbReference type="PANTHER" id="PTHR18919">
    <property type="entry name" value="ACETYL-COA C-ACYLTRANSFERASE"/>
    <property type="match status" value="1"/>
</dbReference>
<gene>
    <name evidence="7" type="ORF">TVG1370641</name>
</gene>
<dbReference type="AlphaFoldDB" id="Q978T8"/>
<protein>
    <submittedName>
        <fullName evidence="7">Acetyl-CoA acetyltransferase</fullName>
    </submittedName>
</protein>
<dbReference type="Proteomes" id="UP000001017">
    <property type="component" value="Chromosome"/>
</dbReference>
<comment type="similarity">
    <text evidence="1">Belongs to the thiolase-like superfamily. Thiolase family.</text>
</comment>
<dbReference type="PaxDb" id="273116-14325566"/>
<dbReference type="PROSITE" id="PS00099">
    <property type="entry name" value="THIOLASE_3"/>
    <property type="match status" value="1"/>
</dbReference>
<dbReference type="PIRSF" id="PIRSF000429">
    <property type="entry name" value="Ac-CoA_Ac_transf"/>
    <property type="match status" value="1"/>
</dbReference>
<dbReference type="Pfam" id="PF02803">
    <property type="entry name" value="Thiolase_C"/>
    <property type="match status" value="1"/>
</dbReference>
<dbReference type="InterPro" id="IPR020610">
    <property type="entry name" value="Thiolase_AS"/>
</dbReference>
<dbReference type="FunFam" id="3.40.47.10:FF:000010">
    <property type="entry name" value="Acetyl-CoA acetyltransferase (Thiolase)"/>
    <property type="match status" value="1"/>
</dbReference>
<evidence type="ECO:0000259" key="6">
    <source>
        <dbReference type="Pfam" id="PF02803"/>
    </source>
</evidence>
<evidence type="ECO:0000256" key="4">
    <source>
        <dbReference type="ARBA" id="ARBA00023315"/>
    </source>
</evidence>
<dbReference type="InterPro" id="IPR016039">
    <property type="entry name" value="Thiolase-like"/>
</dbReference>
<dbReference type="EMBL" id="BA000011">
    <property type="protein sequence ID" value="BAB60469.1"/>
    <property type="molecule type" value="Genomic_DNA"/>
</dbReference>
<dbReference type="GeneID" id="1441444"/>
<dbReference type="Gene3D" id="3.40.47.10">
    <property type="match status" value="1"/>
</dbReference>
<evidence type="ECO:0000313" key="7">
    <source>
        <dbReference type="EMBL" id="BAB60469.1"/>
    </source>
</evidence>
<dbReference type="HOGENOM" id="CLU_031026_0_0_2"/>
<dbReference type="PhylomeDB" id="Q978T8"/>
<dbReference type="SUPFAM" id="SSF53901">
    <property type="entry name" value="Thiolase-like"/>
    <property type="match status" value="2"/>
</dbReference>
<evidence type="ECO:0000259" key="5">
    <source>
        <dbReference type="Pfam" id="PF00108"/>
    </source>
</evidence>
<dbReference type="KEGG" id="tvo:TVG1370641"/>
<dbReference type="NCBIfam" id="NF005033">
    <property type="entry name" value="PRK06445.1"/>
    <property type="match status" value="1"/>
</dbReference>
<dbReference type="CDD" id="cd00751">
    <property type="entry name" value="thiolase"/>
    <property type="match status" value="1"/>
</dbReference>
<dbReference type="PROSITE" id="PS00737">
    <property type="entry name" value="THIOLASE_2"/>
    <property type="match status" value="1"/>
</dbReference>
<dbReference type="GO" id="GO:0008299">
    <property type="term" value="P:isoprenoid biosynthetic process"/>
    <property type="evidence" value="ECO:0007669"/>
    <property type="project" value="UniProtKB-KW"/>
</dbReference>
<evidence type="ECO:0000313" key="8">
    <source>
        <dbReference type="Proteomes" id="UP000001017"/>
    </source>
</evidence>
<feature type="domain" description="Thiolase N-terminal" evidence="5">
    <location>
        <begin position="6"/>
        <end position="266"/>
    </location>
</feature>
<dbReference type="Pfam" id="PF00108">
    <property type="entry name" value="Thiolase_N"/>
    <property type="match status" value="1"/>
</dbReference>
<dbReference type="NCBIfam" id="TIGR01930">
    <property type="entry name" value="AcCoA-C-Actrans"/>
    <property type="match status" value="1"/>
</dbReference>
<dbReference type="InterPro" id="IPR020616">
    <property type="entry name" value="Thiolase_N"/>
</dbReference>